<sequence length="302" mass="31864">MTPIRFDNRVAIVTGAGLGLGRAHALALAARGAKVVVNDFGGSLSGEGGSEGPAEKIVAEIRAAGGEAIANTADVTNFNAVTAMVLQAMDKWGRVDILVNNAGVLRDKSFNKMTVEDFSFVVGVHLMGSVHCSKAVWDIMRDQNYGRICMTSSPSGLYGNYGQSNYSAAKMAVIGLMNTLHIEGAKHDIRVNTLVPAAATRMTEGLMPDNLAALLRPEAATAGMLTLVDENAPNHYILSAAGGGYARCQLYETDGIFLAAEDQTPENIRAAFAAINDPTGQKVFENGMEQAMKLMAKAAKVI</sequence>
<name>A0A9X3Z772_9PROT</name>
<reference evidence="5" key="2">
    <citation type="journal article" date="2023" name="Syst. Appl. Microbiol.">
        <title>Govania unica gen. nov., sp. nov., a rare biosphere bacterium that represents a novel family in the class Alphaproteobacteria.</title>
        <authorList>
            <person name="Vandamme P."/>
            <person name="Peeters C."/>
            <person name="Hettiarachchi A."/>
            <person name="Cnockaert M."/>
            <person name="Carlier A."/>
        </authorList>
    </citation>
    <scope>NUCLEOTIDE SEQUENCE</scope>
    <source>
        <strain evidence="5">LMG 31809</strain>
    </source>
</reference>
<dbReference type="PANTHER" id="PTHR45024">
    <property type="entry name" value="DEHYDROGENASES, SHORT CHAIN"/>
    <property type="match status" value="1"/>
</dbReference>
<reference evidence="5" key="1">
    <citation type="submission" date="2022-08" db="EMBL/GenBank/DDBJ databases">
        <authorList>
            <person name="Vandamme P."/>
            <person name="Hettiarachchi A."/>
            <person name="Peeters C."/>
            <person name="Cnockaert M."/>
            <person name="Carlier A."/>
        </authorList>
    </citation>
    <scope>NUCLEOTIDE SEQUENCE</scope>
    <source>
        <strain evidence="5">LMG 31809</strain>
    </source>
</reference>
<gene>
    <name evidence="5" type="ORF">NYP16_07765</name>
</gene>
<dbReference type="Gene3D" id="3.40.50.720">
    <property type="entry name" value="NAD(P)-binding Rossmann-like Domain"/>
    <property type="match status" value="1"/>
</dbReference>
<dbReference type="PRINTS" id="PR00081">
    <property type="entry name" value="GDHRDH"/>
</dbReference>
<evidence type="ECO:0000256" key="3">
    <source>
        <dbReference type="RuleBase" id="RU000363"/>
    </source>
</evidence>
<evidence type="ECO:0000256" key="2">
    <source>
        <dbReference type="ARBA" id="ARBA00023002"/>
    </source>
</evidence>
<dbReference type="SUPFAM" id="SSF51735">
    <property type="entry name" value="NAD(P)-binding Rossmann-fold domains"/>
    <property type="match status" value="1"/>
</dbReference>
<organism evidence="5 6">
    <name type="scientific">Govanella unica</name>
    <dbReference type="NCBI Taxonomy" id="2975056"/>
    <lineage>
        <taxon>Bacteria</taxon>
        <taxon>Pseudomonadati</taxon>
        <taxon>Pseudomonadota</taxon>
        <taxon>Alphaproteobacteria</taxon>
        <taxon>Emcibacterales</taxon>
        <taxon>Govanellaceae</taxon>
        <taxon>Govanella</taxon>
    </lineage>
</organism>
<evidence type="ECO:0000313" key="6">
    <source>
        <dbReference type="Proteomes" id="UP001141619"/>
    </source>
</evidence>
<keyword evidence="6" id="KW-1185">Reference proteome</keyword>
<dbReference type="InterPro" id="IPR036291">
    <property type="entry name" value="NAD(P)-bd_dom_sf"/>
</dbReference>
<evidence type="ECO:0000256" key="1">
    <source>
        <dbReference type="ARBA" id="ARBA00006484"/>
    </source>
</evidence>
<dbReference type="Pfam" id="PF00106">
    <property type="entry name" value="adh_short"/>
    <property type="match status" value="1"/>
</dbReference>
<dbReference type="Proteomes" id="UP001141619">
    <property type="component" value="Unassembled WGS sequence"/>
</dbReference>
<dbReference type="InterPro" id="IPR020904">
    <property type="entry name" value="Sc_DH/Rdtase_CS"/>
</dbReference>
<dbReference type="InterPro" id="IPR051687">
    <property type="entry name" value="Peroxisomal_Beta-Oxidation"/>
</dbReference>
<accession>A0A9X3Z772</accession>
<dbReference type="EMBL" id="JANWOI010000002">
    <property type="protein sequence ID" value="MDA5193847.1"/>
    <property type="molecule type" value="Genomic_DNA"/>
</dbReference>
<dbReference type="RefSeq" id="WP_274943540.1">
    <property type="nucleotide sequence ID" value="NZ_JANWOI010000002.1"/>
</dbReference>
<dbReference type="GO" id="GO:0016491">
    <property type="term" value="F:oxidoreductase activity"/>
    <property type="evidence" value="ECO:0007669"/>
    <property type="project" value="UniProtKB-KW"/>
</dbReference>
<comment type="caution">
    <text evidence="5">The sequence shown here is derived from an EMBL/GenBank/DDBJ whole genome shotgun (WGS) entry which is preliminary data.</text>
</comment>
<dbReference type="InterPro" id="IPR002347">
    <property type="entry name" value="SDR_fam"/>
</dbReference>
<dbReference type="AlphaFoldDB" id="A0A9X3Z772"/>
<evidence type="ECO:0000313" key="5">
    <source>
        <dbReference type="EMBL" id="MDA5193847.1"/>
    </source>
</evidence>
<dbReference type="PRINTS" id="PR00080">
    <property type="entry name" value="SDRFAMILY"/>
</dbReference>
<keyword evidence="2" id="KW-0560">Oxidoreductase</keyword>
<dbReference type="PROSITE" id="PS00061">
    <property type="entry name" value="ADH_SHORT"/>
    <property type="match status" value="1"/>
</dbReference>
<evidence type="ECO:0000259" key="4">
    <source>
        <dbReference type="SMART" id="SM00822"/>
    </source>
</evidence>
<dbReference type="SMART" id="SM00822">
    <property type="entry name" value="PKS_KR"/>
    <property type="match status" value="1"/>
</dbReference>
<feature type="domain" description="Ketoreductase" evidence="4">
    <location>
        <begin position="9"/>
        <end position="205"/>
    </location>
</feature>
<dbReference type="InterPro" id="IPR057326">
    <property type="entry name" value="KR_dom"/>
</dbReference>
<protein>
    <submittedName>
        <fullName evidence="5">SDR family NAD(P)-dependent oxidoreductase</fullName>
    </submittedName>
</protein>
<dbReference type="PANTHER" id="PTHR45024:SF2">
    <property type="entry name" value="SCP2 DOMAIN-CONTAINING PROTEIN"/>
    <property type="match status" value="1"/>
</dbReference>
<proteinExistence type="inferred from homology"/>
<comment type="similarity">
    <text evidence="1 3">Belongs to the short-chain dehydrogenases/reductases (SDR) family.</text>
</comment>